<name>A0A5N4DW39_CAMDR</name>
<keyword evidence="3" id="KW-1185">Reference proteome</keyword>
<comment type="caution">
    <text evidence="2">The sequence shown here is derived from an EMBL/GenBank/DDBJ whole genome shotgun (WGS) entry which is preliminary data.</text>
</comment>
<feature type="region of interest" description="Disordered" evidence="1">
    <location>
        <begin position="1"/>
        <end position="23"/>
    </location>
</feature>
<accession>A0A5N4DW39</accession>
<dbReference type="AlphaFoldDB" id="A0A5N4DW39"/>
<dbReference type="Proteomes" id="UP000299084">
    <property type="component" value="Unassembled WGS sequence"/>
</dbReference>
<keyword evidence="2" id="KW-0687">Ribonucleoprotein</keyword>
<feature type="compositionally biased region" description="Basic and acidic residues" evidence="1">
    <location>
        <begin position="8"/>
        <end position="23"/>
    </location>
</feature>
<gene>
    <name evidence="2" type="ORF">Cadr_000010104</name>
</gene>
<dbReference type="GO" id="GO:0003723">
    <property type="term" value="F:RNA binding"/>
    <property type="evidence" value="ECO:0007669"/>
    <property type="project" value="TreeGrafter"/>
</dbReference>
<protein>
    <submittedName>
        <fullName evidence="2">60S ribosomal protein L6</fullName>
    </submittedName>
</protein>
<feature type="region of interest" description="Disordered" evidence="1">
    <location>
        <begin position="99"/>
        <end position="133"/>
    </location>
</feature>
<proteinExistence type="predicted"/>
<dbReference type="GO" id="GO:0022625">
    <property type="term" value="C:cytosolic large ribosomal subunit"/>
    <property type="evidence" value="ECO:0007669"/>
    <property type="project" value="TreeGrafter"/>
</dbReference>
<dbReference type="InterPro" id="IPR000915">
    <property type="entry name" value="60S_ribosomal_eL6"/>
</dbReference>
<evidence type="ECO:0000313" key="3">
    <source>
        <dbReference type="Proteomes" id="UP000299084"/>
    </source>
</evidence>
<sequence length="160" mass="17923">MGKSPSVRYEEAASWHHSQSHSEHPHWVLQRLNGGFPEAAEQKLAACDWTSHSQSSSSAETHQKFVITTSTKMDMSGVEIPKHLSEAYFRKEQLGKARYEEGERFDTGTGKSEPTEQHRVNPRAVGSNAAENSQPFLSSRVTSVLSFSLTNEIYPDKLVF</sequence>
<dbReference type="GO" id="GO:0003735">
    <property type="term" value="F:structural constituent of ribosome"/>
    <property type="evidence" value="ECO:0007669"/>
    <property type="project" value="InterPro"/>
</dbReference>
<dbReference type="Pfam" id="PF01159">
    <property type="entry name" value="Ribosomal_L6e"/>
    <property type="match status" value="1"/>
</dbReference>
<dbReference type="GO" id="GO:0002181">
    <property type="term" value="P:cytoplasmic translation"/>
    <property type="evidence" value="ECO:0007669"/>
    <property type="project" value="TreeGrafter"/>
</dbReference>
<evidence type="ECO:0000256" key="1">
    <source>
        <dbReference type="SAM" id="MobiDB-lite"/>
    </source>
</evidence>
<dbReference type="PANTHER" id="PTHR10715">
    <property type="entry name" value="60S RIBOSOMAL PROTEIN L6"/>
    <property type="match status" value="1"/>
</dbReference>
<keyword evidence="2" id="KW-0689">Ribosomal protein</keyword>
<reference evidence="2 3" key="1">
    <citation type="journal article" date="2019" name="Mol. Ecol. Resour.">
        <title>Improving Illumina assemblies with Hi-C and long reads: an example with the North African dromedary.</title>
        <authorList>
            <person name="Elbers J.P."/>
            <person name="Rogers M.F."/>
            <person name="Perelman P.L."/>
            <person name="Proskuryakova A.A."/>
            <person name="Serdyukova N.A."/>
            <person name="Johnson W.E."/>
            <person name="Horin P."/>
            <person name="Corander J."/>
            <person name="Murphy D."/>
            <person name="Burger P.A."/>
        </authorList>
    </citation>
    <scope>NUCLEOTIDE SEQUENCE [LARGE SCALE GENOMIC DNA]</scope>
    <source>
        <strain evidence="2">Drom800</strain>
        <tissue evidence="2">Blood</tissue>
    </source>
</reference>
<dbReference type="PANTHER" id="PTHR10715:SF0">
    <property type="entry name" value="LARGE RIBOSOMAL SUBUNIT PROTEIN EL6"/>
    <property type="match status" value="1"/>
</dbReference>
<dbReference type="EMBL" id="JWIN03000008">
    <property type="protein sequence ID" value="KAB1275220.1"/>
    <property type="molecule type" value="Genomic_DNA"/>
</dbReference>
<organism evidence="2 3">
    <name type="scientific">Camelus dromedarius</name>
    <name type="common">Dromedary</name>
    <name type="synonym">Arabian camel</name>
    <dbReference type="NCBI Taxonomy" id="9838"/>
    <lineage>
        <taxon>Eukaryota</taxon>
        <taxon>Metazoa</taxon>
        <taxon>Chordata</taxon>
        <taxon>Craniata</taxon>
        <taxon>Vertebrata</taxon>
        <taxon>Euteleostomi</taxon>
        <taxon>Mammalia</taxon>
        <taxon>Eutheria</taxon>
        <taxon>Laurasiatheria</taxon>
        <taxon>Artiodactyla</taxon>
        <taxon>Tylopoda</taxon>
        <taxon>Camelidae</taxon>
        <taxon>Camelus</taxon>
    </lineage>
</organism>
<evidence type="ECO:0000313" key="2">
    <source>
        <dbReference type="EMBL" id="KAB1275220.1"/>
    </source>
</evidence>
<dbReference type="GO" id="GO:0000027">
    <property type="term" value="P:ribosomal large subunit assembly"/>
    <property type="evidence" value="ECO:0007669"/>
    <property type="project" value="TreeGrafter"/>
</dbReference>